<keyword evidence="3" id="KW-1185">Reference proteome</keyword>
<feature type="compositionally biased region" description="Polar residues" evidence="1">
    <location>
        <begin position="96"/>
        <end position="106"/>
    </location>
</feature>
<accession>A0A834M715</accession>
<feature type="region of interest" description="Disordered" evidence="1">
    <location>
        <begin position="96"/>
        <end position="119"/>
    </location>
</feature>
<name>A0A834M715_RHYFE</name>
<sequence length="119" mass="13254">MQMAFSTRPNGGELCCIIFKNVHKEIYNGEKNLTRHFCRSSIFASLEEAAKEKGLIGQQERIIPCTGGVKVFGRPKKLFMIYRDDSPLALTNWPRNNAQLSQNPAGKSTIPGLDVVDAE</sequence>
<dbReference type="AlphaFoldDB" id="A0A834M715"/>
<dbReference type="Proteomes" id="UP000625711">
    <property type="component" value="Unassembled WGS sequence"/>
</dbReference>
<gene>
    <name evidence="2" type="ORF">GWI33_013015</name>
</gene>
<protein>
    <submittedName>
        <fullName evidence="2">Uncharacterized protein</fullName>
    </submittedName>
</protein>
<evidence type="ECO:0000313" key="3">
    <source>
        <dbReference type="Proteomes" id="UP000625711"/>
    </source>
</evidence>
<evidence type="ECO:0000313" key="2">
    <source>
        <dbReference type="EMBL" id="KAF7274316.1"/>
    </source>
</evidence>
<reference evidence="2" key="1">
    <citation type="submission" date="2020-08" db="EMBL/GenBank/DDBJ databases">
        <title>Genome sequencing and assembly of the red palm weevil Rhynchophorus ferrugineus.</title>
        <authorList>
            <person name="Dias G.B."/>
            <person name="Bergman C.M."/>
            <person name="Manee M."/>
        </authorList>
    </citation>
    <scope>NUCLEOTIDE SEQUENCE</scope>
    <source>
        <strain evidence="2">AA-2017</strain>
        <tissue evidence="2">Whole larva</tissue>
    </source>
</reference>
<organism evidence="2 3">
    <name type="scientific">Rhynchophorus ferrugineus</name>
    <name type="common">Red palm weevil</name>
    <name type="synonym">Curculio ferrugineus</name>
    <dbReference type="NCBI Taxonomy" id="354439"/>
    <lineage>
        <taxon>Eukaryota</taxon>
        <taxon>Metazoa</taxon>
        <taxon>Ecdysozoa</taxon>
        <taxon>Arthropoda</taxon>
        <taxon>Hexapoda</taxon>
        <taxon>Insecta</taxon>
        <taxon>Pterygota</taxon>
        <taxon>Neoptera</taxon>
        <taxon>Endopterygota</taxon>
        <taxon>Coleoptera</taxon>
        <taxon>Polyphaga</taxon>
        <taxon>Cucujiformia</taxon>
        <taxon>Curculionidae</taxon>
        <taxon>Dryophthorinae</taxon>
        <taxon>Rhynchophorus</taxon>
    </lineage>
</organism>
<comment type="caution">
    <text evidence="2">The sequence shown here is derived from an EMBL/GenBank/DDBJ whole genome shotgun (WGS) entry which is preliminary data.</text>
</comment>
<dbReference type="EMBL" id="JAACXV010012917">
    <property type="protein sequence ID" value="KAF7274316.1"/>
    <property type="molecule type" value="Genomic_DNA"/>
</dbReference>
<evidence type="ECO:0000256" key="1">
    <source>
        <dbReference type="SAM" id="MobiDB-lite"/>
    </source>
</evidence>
<proteinExistence type="predicted"/>